<proteinExistence type="predicted"/>
<protein>
    <submittedName>
        <fullName evidence="1">Uncharacterized protein</fullName>
    </submittedName>
</protein>
<dbReference type="Proteomes" id="UP001454036">
    <property type="component" value="Unassembled WGS sequence"/>
</dbReference>
<sequence>MVPDSIIRDQIVEVSSSVSDWEHTELVDTGESLECLATEVEESCPHALPKLTIAHREEAILRTGASSLWSCICNGLKGKSPEIVLKEEESAMKTFKVLFQIGLGDFANLCDTLQGFFQKVREMDAASSVTSPDSTFEAL</sequence>
<keyword evidence="2" id="KW-1185">Reference proteome</keyword>
<evidence type="ECO:0000313" key="2">
    <source>
        <dbReference type="Proteomes" id="UP001454036"/>
    </source>
</evidence>
<name>A0AAV3NGG5_LITER</name>
<dbReference type="AlphaFoldDB" id="A0AAV3NGG5"/>
<gene>
    <name evidence="1" type="ORF">LIER_00172</name>
</gene>
<dbReference type="EMBL" id="BAABME010000011">
    <property type="protein sequence ID" value="GAA0138420.1"/>
    <property type="molecule type" value="Genomic_DNA"/>
</dbReference>
<evidence type="ECO:0000313" key="1">
    <source>
        <dbReference type="EMBL" id="GAA0138420.1"/>
    </source>
</evidence>
<organism evidence="1 2">
    <name type="scientific">Lithospermum erythrorhizon</name>
    <name type="common">Purple gromwell</name>
    <name type="synonym">Lithospermum officinale var. erythrorhizon</name>
    <dbReference type="NCBI Taxonomy" id="34254"/>
    <lineage>
        <taxon>Eukaryota</taxon>
        <taxon>Viridiplantae</taxon>
        <taxon>Streptophyta</taxon>
        <taxon>Embryophyta</taxon>
        <taxon>Tracheophyta</taxon>
        <taxon>Spermatophyta</taxon>
        <taxon>Magnoliopsida</taxon>
        <taxon>eudicotyledons</taxon>
        <taxon>Gunneridae</taxon>
        <taxon>Pentapetalae</taxon>
        <taxon>asterids</taxon>
        <taxon>lamiids</taxon>
        <taxon>Boraginales</taxon>
        <taxon>Boraginaceae</taxon>
        <taxon>Boraginoideae</taxon>
        <taxon>Lithospermeae</taxon>
        <taxon>Lithospermum</taxon>
    </lineage>
</organism>
<accession>A0AAV3NGG5</accession>
<comment type="caution">
    <text evidence="1">The sequence shown here is derived from an EMBL/GenBank/DDBJ whole genome shotgun (WGS) entry which is preliminary data.</text>
</comment>
<reference evidence="1 2" key="1">
    <citation type="submission" date="2024-01" db="EMBL/GenBank/DDBJ databases">
        <title>The complete chloroplast genome sequence of Lithospermum erythrorhizon: insights into the phylogenetic relationship among Boraginaceae species and the maternal lineages of purple gromwells.</title>
        <authorList>
            <person name="Okada T."/>
            <person name="Watanabe K."/>
        </authorList>
    </citation>
    <scope>NUCLEOTIDE SEQUENCE [LARGE SCALE GENOMIC DNA]</scope>
</reference>